<evidence type="ECO:0000256" key="1">
    <source>
        <dbReference type="SAM" id="MobiDB-lite"/>
    </source>
</evidence>
<dbReference type="Proteomes" id="UP000000321">
    <property type="component" value="Unassembled WGS sequence"/>
</dbReference>
<comment type="caution">
    <text evidence="2">The sequence shown here is derived from an EMBL/GenBank/DDBJ whole genome shotgun (WGS) entry which is preliminary data.</text>
</comment>
<dbReference type="NCBIfam" id="NF006040">
    <property type="entry name" value="PRK08183.1"/>
    <property type="match status" value="1"/>
</dbReference>
<evidence type="ECO:0000313" key="2">
    <source>
        <dbReference type="EMBL" id="EAS51038.1"/>
    </source>
</evidence>
<keyword evidence="2" id="KW-0830">Ubiquinone</keyword>
<dbReference type="RefSeq" id="WP_009209684.1">
    <property type="nucleotide sequence ID" value="NZ_BBWP01000029.1"/>
</dbReference>
<dbReference type="PANTHER" id="PTHR12910">
    <property type="entry name" value="NADH-UBIQUINONE OXIDOREDUCTASE SUBUNIT B17.2"/>
    <property type="match status" value="1"/>
</dbReference>
<dbReference type="InterPro" id="IPR007763">
    <property type="entry name" value="NDUFA12"/>
</dbReference>
<proteinExistence type="predicted"/>
<reference evidence="2 3" key="1">
    <citation type="journal article" date="2008" name="Appl. Environ. Microbiol.">
        <title>Genomic insights into Mn(II) oxidation by the marine alphaproteobacterium Aurantimonas sp. strain SI85-9A1.</title>
        <authorList>
            <person name="Dick G.J."/>
            <person name="Podell S."/>
            <person name="Johnson H.A."/>
            <person name="Rivera-Espinoza Y."/>
            <person name="Bernier-Latmani R."/>
            <person name="McCarthy J.K."/>
            <person name="Torpey J.W."/>
            <person name="Clement B.G."/>
            <person name="Gaasterland T."/>
            <person name="Tebo B.M."/>
        </authorList>
    </citation>
    <scope>NUCLEOTIDE SEQUENCE [LARGE SCALE GENOMIC DNA]</scope>
    <source>
        <strain evidence="2 3">SI85-9A1</strain>
    </source>
</reference>
<accession>Q1YNJ3</accession>
<dbReference type="GO" id="GO:0006979">
    <property type="term" value="P:response to oxidative stress"/>
    <property type="evidence" value="ECO:0007669"/>
    <property type="project" value="TreeGrafter"/>
</dbReference>
<gene>
    <name evidence="2" type="ORF">SI859A1_01845</name>
</gene>
<feature type="region of interest" description="Disordered" evidence="1">
    <location>
        <begin position="81"/>
        <end position="126"/>
    </location>
</feature>
<dbReference type="HOGENOM" id="CLU_110455_4_0_5"/>
<evidence type="ECO:0000313" key="3">
    <source>
        <dbReference type="Proteomes" id="UP000000321"/>
    </source>
</evidence>
<protein>
    <submittedName>
        <fullName evidence="2">NADH-ubiquinone oxidoreductase subunit, putative</fullName>
    </submittedName>
</protein>
<keyword evidence="3" id="KW-1185">Reference proteome</keyword>
<name>Q1YNJ3_AURMS</name>
<organism evidence="2 3">
    <name type="scientific">Aurantimonas manganoxydans (strain ATCC BAA-1229 / DSM 21871 / SI85-9A1)</name>
    <dbReference type="NCBI Taxonomy" id="287752"/>
    <lineage>
        <taxon>Bacteria</taxon>
        <taxon>Pseudomonadati</taxon>
        <taxon>Pseudomonadota</taxon>
        <taxon>Alphaproteobacteria</taxon>
        <taxon>Hyphomicrobiales</taxon>
        <taxon>Aurantimonadaceae</taxon>
        <taxon>Aurantimonas</taxon>
    </lineage>
</organism>
<dbReference type="PANTHER" id="PTHR12910:SF2">
    <property type="entry name" value="NADH DEHYDROGENASE [UBIQUINONE] 1 ALPHA SUBCOMPLEX SUBUNIT 12"/>
    <property type="match status" value="1"/>
</dbReference>
<dbReference type="BioCyc" id="AURANTIMONAS:SI859A1_01845-MONOMER"/>
<sequence length="126" mass="14752">MKEWLLQIFTWWQGQTIGTRFYTWRKGQKVGEDDAGNQYYQNADGTKRWVIYNGPAEASMIAGGWHGWIHYRVDTPPSKEDYKPRAWQKPHQPNYTGTAKAYRPQGSLLTPSERPRVTDDYDAWTP</sequence>
<dbReference type="Pfam" id="PF05071">
    <property type="entry name" value="NDUFA12"/>
    <property type="match status" value="1"/>
</dbReference>
<dbReference type="GO" id="GO:0045271">
    <property type="term" value="C:respiratory chain complex I"/>
    <property type="evidence" value="ECO:0007669"/>
    <property type="project" value="InterPro"/>
</dbReference>
<dbReference type="OrthoDB" id="9795340at2"/>
<dbReference type="EMBL" id="AAPJ01000001">
    <property type="protein sequence ID" value="EAS51038.1"/>
    <property type="molecule type" value="Genomic_DNA"/>
</dbReference>
<dbReference type="AlphaFoldDB" id="Q1YNJ3"/>